<protein>
    <recommendedName>
        <fullName evidence="3">Membrane anchor Opy2 N-terminal domain-containing protein</fullName>
    </recommendedName>
</protein>
<name>A0A4U0WLQ4_9PEZI</name>
<feature type="region of interest" description="Disordered" evidence="1">
    <location>
        <begin position="239"/>
        <end position="327"/>
    </location>
</feature>
<evidence type="ECO:0000256" key="2">
    <source>
        <dbReference type="SAM" id="Phobius"/>
    </source>
</evidence>
<comment type="caution">
    <text evidence="4">The sequence shown here is derived from an EMBL/GenBank/DDBJ whole genome shotgun (WGS) entry which is preliminary data.</text>
</comment>
<sequence>MALNEPGTMSFGTPLHPRAILSPRCLQCPDTTPSCPTCQKGEICSLVPADCDTCAYMTCIANPSLPPSNPGPNIGAIAGGVVGGVAAIALIVFFVWRFWIKKRREQQEREGLAMGEWEGEDEEEDEIARQKAGMDTQQERRFTAMHAQDAASTRTRGSLANSFLSRASNIIQIAYIPGVTNRNGGNGGTGSGHNSLLGNANSPMPPIPAATRSGQPPKSPLSNEGDMLFFRPGDLRDSSYSGASSIRSGSAGMRDTQYTRHSITPSLARSSMLSTGEGYRDSTATVTPPLPATSVARAAPRMVSIKSSHSQGSAGSESGSEEPGNASEQLDFAAAGGKGKGVQVLMPGEGGLPSASSSLRGKAKQVTVGGPSGSGSGKGRFPVRQASDASTLTSTSTKSRHAPAISSPLAEIEDTDEEDDAERDDDEHARARRSMHLINNSLNQALMSHAPAPLVQPIESPFFDASEHPPVGSAGGNRGGPNPYASMAKTVVGGRMGGGGNGNGHLSDIIEEATRRASRVPSHEGLGGKGDVGPFSDAHATE</sequence>
<evidence type="ECO:0000259" key="3">
    <source>
        <dbReference type="Pfam" id="PF09463"/>
    </source>
</evidence>
<keyword evidence="5" id="KW-1185">Reference proteome</keyword>
<feature type="transmembrane region" description="Helical" evidence="2">
    <location>
        <begin position="74"/>
        <end position="99"/>
    </location>
</feature>
<feature type="compositionally biased region" description="Acidic residues" evidence="1">
    <location>
        <begin position="411"/>
        <end position="425"/>
    </location>
</feature>
<reference evidence="4 5" key="1">
    <citation type="submission" date="2017-03" db="EMBL/GenBank/DDBJ databases">
        <title>Genomes of endolithic fungi from Antarctica.</title>
        <authorList>
            <person name="Coleine C."/>
            <person name="Masonjones S."/>
            <person name="Stajich J.E."/>
        </authorList>
    </citation>
    <scope>NUCLEOTIDE SEQUENCE [LARGE SCALE GENOMIC DNA]</scope>
    <source>
        <strain evidence="4 5">CCFEE 5184</strain>
    </source>
</reference>
<feature type="compositionally biased region" description="Low complexity" evidence="1">
    <location>
        <begin position="304"/>
        <end position="327"/>
    </location>
</feature>
<keyword evidence="2" id="KW-0472">Membrane</keyword>
<dbReference type="OrthoDB" id="2402916at2759"/>
<feature type="region of interest" description="Disordered" evidence="1">
    <location>
        <begin position="344"/>
        <end position="428"/>
    </location>
</feature>
<dbReference type="Proteomes" id="UP000309340">
    <property type="component" value="Unassembled WGS sequence"/>
</dbReference>
<dbReference type="AlphaFoldDB" id="A0A4U0WLQ4"/>
<accession>A0A4U0WLQ4</accession>
<feature type="compositionally biased region" description="Acidic residues" evidence="1">
    <location>
        <begin position="117"/>
        <end position="126"/>
    </location>
</feature>
<evidence type="ECO:0000313" key="4">
    <source>
        <dbReference type="EMBL" id="TKA63518.1"/>
    </source>
</evidence>
<keyword evidence="2" id="KW-0812">Transmembrane</keyword>
<dbReference type="STRING" id="329884.A0A4U0WLQ4"/>
<feature type="compositionally biased region" description="Gly residues" evidence="1">
    <location>
        <begin position="494"/>
        <end position="503"/>
    </location>
</feature>
<feature type="region of interest" description="Disordered" evidence="1">
    <location>
        <begin position="111"/>
        <end position="136"/>
    </location>
</feature>
<feature type="region of interest" description="Disordered" evidence="1">
    <location>
        <begin position="465"/>
        <end position="542"/>
    </location>
</feature>
<evidence type="ECO:0000313" key="5">
    <source>
        <dbReference type="Proteomes" id="UP000309340"/>
    </source>
</evidence>
<feature type="compositionally biased region" description="Polar residues" evidence="1">
    <location>
        <begin position="212"/>
        <end position="222"/>
    </location>
</feature>
<feature type="compositionally biased region" description="Polar residues" evidence="1">
    <location>
        <begin position="259"/>
        <end position="274"/>
    </location>
</feature>
<feature type="compositionally biased region" description="Low complexity" evidence="1">
    <location>
        <begin position="239"/>
        <end position="252"/>
    </location>
</feature>
<keyword evidence="2" id="KW-1133">Transmembrane helix</keyword>
<evidence type="ECO:0000256" key="1">
    <source>
        <dbReference type="SAM" id="MobiDB-lite"/>
    </source>
</evidence>
<proteinExistence type="predicted"/>
<dbReference type="InterPro" id="IPR018571">
    <property type="entry name" value="Membrane_anchor_Opy2_N"/>
</dbReference>
<feature type="region of interest" description="Disordered" evidence="1">
    <location>
        <begin position="184"/>
        <end position="224"/>
    </location>
</feature>
<gene>
    <name evidence="4" type="ORF">B0A55_10322</name>
</gene>
<dbReference type="Pfam" id="PF09463">
    <property type="entry name" value="Opy2"/>
    <property type="match status" value="1"/>
</dbReference>
<organism evidence="4 5">
    <name type="scientific">Friedmanniomyces simplex</name>
    <dbReference type="NCBI Taxonomy" id="329884"/>
    <lineage>
        <taxon>Eukaryota</taxon>
        <taxon>Fungi</taxon>
        <taxon>Dikarya</taxon>
        <taxon>Ascomycota</taxon>
        <taxon>Pezizomycotina</taxon>
        <taxon>Dothideomycetes</taxon>
        <taxon>Dothideomycetidae</taxon>
        <taxon>Mycosphaerellales</taxon>
        <taxon>Teratosphaeriaceae</taxon>
        <taxon>Friedmanniomyces</taxon>
    </lineage>
</organism>
<feature type="domain" description="Membrane anchor Opy2 N-terminal" evidence="3">
    <location>
        <begin position="25"/>
        <end position="59"/>
    </location>
</feature>
<dbReference type="EMBL" id="NAJQ01000935">
    <property type="protein sequence ID" value="TKA63518.1"/>
    <property type="molecule type" value="Genomic_DNA"/>
</dbReference>